<name>A0A915PLW7_9BILA</name>
<reference evidence="2" key="1">
    <citation type="submission" date="2022-11" db="UniProtKB">
        <authorList>
            <consortium name="WormBaseParasite"/>
        </authorList>
    </citation>
    <scope>IDENTIFICATION</scope>
</reference>
<evidence type="ECO:0000313" key="1">
    <source>
        <dbReference type="Proteomes" id="UP000887581"/>
    </source>
</evidence>
<evidence type="ECO:0000313" key="2">
    <source>
        <dbReference type="WBParaSite" id="sdigi.contig133.g4997.t1"/>
    </source>
</evidence>
<keyword evidence="1" id="KW-1185">Reference proteome</keyword>
<proteinExistence type="predicted"/>
<organism evidence="1 2">
    <name type="scientific">Setaria digitata</name>
    <dbReference type="NCBI Taxonomy" id="48799"/>
    <lineage>
        <taxon>Eukaryota</taxon>
        <taxon>Metazoa</taxon>
        <taxon>Ecdysozoa</taxon>
        <taxon>Nematoda</taxon>
        <taxon>Chromadorea</taxon>
        <taxon>Rhabditida</taxon>
        <taxon>Spirurina</taxon>
        <taxon>Spiruromorpha</taxon>
        <taxon>Filarioidea</taxon>
        <taxon>Setariidae</taxon>
        <taxon>Setaria</taxon>
    </lineage>
</organism>
<dbReference type="WBParaSite" id="sdigi.contig133.g4997.t1">
    <property type="protein sequence ID" value="sdigi.contig133.g4997.t1"/>
    <property type="gene ID" value="sdigi.contig133.g4997"/>
</dbReference>
<protein>
    <submittedName>
        <fullName evidence="2">Uncharacterized protein</fullName>
    </submittedName>
</protein>
<dbReference type="Proteomes" id="UP000887581">
    <property type="component" value="Unplaced"/>
</dbReference>
<accession>A0A915PLW7</accession>
<sequence>MTAYQSVHKKLSSVSTDGYEGRLSCAGDYHAYCNRQRSIQLRSAVPLTEAADPVIRSSNPLQCIGLMKKEESVNAKNVPLDAFFCEPY</sequence>
<dbReference type="AlphaFoldDB" id="A0A915PLW7"/>